<dbReference type="PROSITE" id="PS00297">
    <property type="entry name" value="HSP70_1"/>
    <property type="match status" value="1"/>
</dbReference>
<gene>
    <name evidence="5" type="ORF">Rsub_03796</name>
</gene>
<reference evidence="5 6" key="1">
    <citation type="journal article" date="2018" name="Sci. Rep.">
        <title>Raphidocelis subcapitata (=Pseudokirchneriella subcapitata) provides an insight into genome evolution and environmental adaptations in the Sphaeropleales.</title>
        <authorList>
            <person name="Suzuki S."/>
            <person name="Yamaguchi H."/>
            <person name="Nakajima N."/>
            <person name="Kawachi M."/>
        </authorList>
    </citation>
    <scope>NUCLEOTIDE SEQUENCE [LARGE SCALE GENOMIC DNA]</scope>
    <source>
        <strain evidence="5 6">NIES-35</strain>
    </source>
</reference>
<dbReference type="AlphaFoldDB" id="A0A2V0NTH3"/>
<keyword evidence="2 3" id="KW-0067">ATP-binding</keyword>
<dbReference type="FunFam" id="3.90.640.10:FF:000003">
    <property type="entry name" value="Molecular chaperone DnaK"/>
    <property type="match status" value="1"/>
</dbReference>
<comment type="caution">
    <text evidence="5">The sequence shown here is derived from an EMBL/GenBank/DDBJ whole genome shotgun (WGS) entry which is preliminary data.</text>
</comment>
<dbReference type="Proteomes" id="UP000247498">
    <property type="component" value="Unassembled WGS sequence"/>
</dbReference>
<dbReference type="PROSITE" id="PS01036">
    <property type="entry name" value="HSP70_3"/>
    <property type="match status" value="1"/>
</dbReference>
<keyword evidence="1 3" id="KW-0547">Nucleotide-binding</keyword>
<sequence length="565" mass="59247">MLHPGARHAGAANPMRTAQPLHPTRAGPPTKRRVVAAAAEAAAAGSGSGGEAAVVGIDLGTTNSAVARIKNGAPVCIPNSDGDALTPSIVAFGEGGATLVGRAARGQPAATTYYSVKRVIGRGADDPIAKEEAGRLAYELTPDDDGAVMVACPHVEPGALYPEEVSAVLLTQLLADAARDTGRAVTKAVISVPAYFDEAQREATIAAGQLAGLEVVRLIKEPVAAALAYGLDLREEQVVLVFDLGGGTYDISLLEVGNGTIEVLSTGGDPHLGGDDWDAAIVGWLEREHLHPAGINTREPEIAANLKALAEYAKIQLSDHDSVVLRMPIGGPNGGPLRVTLTRQQLDGLGEDLFRRARLPLDAACWQAGVDLNEAMMGLQEKREDMARRGVPEWKREMLKLEIRPRGRSAISRVLLVGGATRMPSVRRFISHMTGLAPDEADVDPDEAVALGAAVQAGILQGEVSELMVLDQWQASLMRSLAQLQLRQSKQAREAVEGAFDMEGLGEGEAADGGESGGSGFEDEGEGEEDTAGAPLVQQQTQPKPRKQQPGSGGNARRGGKRRAK</sequence>
<dbReference type="PROSITE" id="PS00329">
    <property type="entry name" value="HSP70_2"/>
    <property type="match status" value="1"/>
</dbReference>
<feature type="compositionally biased region" description="Low complexity" evidence="4">
    <location>
        <begin position="532"/>
        <end position="543"/>
    </location>
</feature>
<evidence type="ECO:0000256" key="4">
    <source>
        <dbReference type="SAM" id="MobiDB-lite"/>
    </source>
</evidence>
<dbReference type="InterPro" id="IPR013126">
    <property type="entry name" value="Hsp_70_fam"/>
</dbReference>
<feature type="region of interest" description="Disordered" evidence="4">
    <location>
        <begin position="500"/>
        <end position="565"/>
    </location>
</feature>
<keyword evidence="6" id="KW-1185">Reference proteome</keyword>
<dbReference type="Pfam" id="PF00012">
    <property type="entry name" value="HSP70"/>
    <property type="match status" value="2"/>
</dbReference>
<dbReference type="GO" id="GO:0140662">
    <property type="term" value="F:ATP-dependent protein folding chaperone"/>
    <property type="evidence" value="ECO:0007669"/>
    <property type="project" value="InterPro"/>
</dbReference>
<evidence type="ECO:0000256" key="3">
    <source>
        <dbReference type="RuleBase" id="RU003322"/>
    </source>
</evidence>
<accession>A0A2V0NTH3</accession>
<proteinExistence type="inferred from homology"/>
<dbReference type="InterPro" id="IPR018181">
    <property type="entry name" value="Heat_shock_70_CS"/>
</dbReference>
<evidence type="ECO:0000313" key="5">
    <source>
        <dbReference type="EMBL" id="GBF90941.1"/>
    </source>
</evidence>
<evidence type="ECO:0000256" key="1">
    <source>
        <dbReference type="ARBA" id="ARBA00022741"/>
    </source>
</evidence>
<dbReference type="Gene3D" id="3.30.420.40">
    <property type="match status" value="4"/>
</dbReference>
<dbReference type="Gene3D" id="3.90.640.10">
    <property type="entry name" value="Actin, Chain A, domain 4"/>
    <property type="match status" value="1"/>
</dbReference>
<feature type="compositionally biased region" description="Acidic residues" evidence="4">
    <location>
        <begin position="521"/>
        <end position="531"/>
    </location>
</feature>
<evidence type="ECO:0000313" key="6">
    <source>
        <dbReference type="Proteomes" id="UP000247498"/>
    </source>
</evidence>
<dbReference type="PRINTS" id="PR00301">
    <property type="entry name" value="HEATSHOCK70"/>
</dbReference>
<dbReference type="STRING" id="307507.A0A2V0NTH3"/>
<dbReference type="GO" id="GO:0005524">
    <property type="term" value="F:ATP binding"/>
    <property type="evidence" value="ECO:0007669"/>
    <property type="project" value="UniProtKB-KW"/>
</dbReference>
<evidence type="ECO:0000256" key="2">
    <source>
        <dbReference type="ARBA" id="ARBA00022840"/>
    </source>
</evidence>
<name>A0A2V0NTH3_9CHLO</name>
<dbReference type="InterPro" id="IPR043129">
    <property type="entry name" value="ATPase_NBD"/>
</dbReference>
<comment type="similarity">
    <text evidence="3">Belongs to the heat shock protein 70 family.</text>
</comment>
<dbReference type="EMBL" id="BDRX01000020">
    <property type="protein sequence ID" value="GBF90941.1"/>
    <property type="molecule type" value="Genomic_DNA"/>
</dbReference>
<organism evidence="5 6">
    <name type="scientific">Raphidocelis subcapitata</name>
    <dbReference type="NCBI Taxonomy" id="307507"/>
    <lineage>
        <taxon>Eukaryota</taxon>
        <taxon>Viridiplantae</taxon>
        <taxon>Chlorophyta</taxon>
        <taxon>core chlorophytes</taxon>
        <taxon>Chlorophyceae</taxon>
        <taxon>CS clade</taxon>
        <taxon>Sphaeropleales</taxon>
        <taxon>Selenastraceae</taxon>
        <taxon>Raphidocelis</taxon>
    </lineage>
</organism>
<dbReference type="OrthoDB" id="2401965at2759"/>
<protein>
    <submittedName>
        <fullName evidence="5">Molecular chaperone</fullName>
    </submittedName>
</protein>
<dbReference type="InParanoid" id="A0A2V0NTH3"/>
<dbReference type="SUPFAM" id="SSF53067">
    <property type="entry name" value="Actin-like ATPase domain"/>
    <property type="match status" value="2"/>
</dbReference>
<dbReference type="PANTHER" id="PTHR19375">
    <property type="entry name" value="HEAT SHOCK PROTEIN 70KDA"/>
    <property type="match status" value="1"/>
</dbReference>
<feature type="region of interest" description="Disordered" evidence="4">
    <location>
        <begin position="1"/>
        <end position="32"/>
    </location>
</feature>